<name>A0A345Z2X1_9MOLU</name>
<evidence type="ECO:0000256" key="2">
    <source>
        <dbReference type="ARBA" id="ARBA00022603"/>
    </source>
</evidence>
<dbReference type="RefSeq" id="WP_115557871.1">
    <property type="nucleotide sequence ID" value="NZ_CP031376.1"/>
</dbReference>
<dbReference type="InterPro" id="IPR036217">
    <property type="entry name" value="MethylDNA_cys_MeTrfase_DNAb"/>
</dbReference>
<comment type="catalytic activity">
    <reaction evidence="1">
        <text>a 4-O-methyl-thymidine in DNA + L-cysteinyl-[protein] = a thymidine in DNA + S-methyl-L-cysteinyl-[protein]</text>
        <dbReference type="Rhea" id="RHEA:53428"/>
        <dbReference type="Rhea" id="RHEA-COMP:10131"/>
        <dbReference type="Rhea" id="RHEA-COMP:10132"/>
        <dbReference type="Rhea" id="RHEA-COMP:13555"/>
        <dbReference type="Rhea" id="RHEA-COMP:13556"/>
        <dbReference type="ChEBI" id="CHEBI:29950"/>
        <dbReference type="ChEBI" id="CHEBI:82612"/>
        <dbReference type="ChEBI" id="CHEBI:137386"/>
        <dbReference type="ChEBI" id="CHEBI:137387"/>
        <dbReference type="EC" id="2.1.1.63"/>
    </reaction>
</comment>
<dbReference type="Proteomes" id="UP000254792">
    <property type="component" value="Chromosome"/>
</dbReference>
<dbReference type="KEGG" id="salx:SALLE_v1c02740"/>
<feature type="domain" description="Methylated-DNA-[protein]-cysteine S-methyltransferase DNA binding" evidence="7">
    <location>
        <begin position="86"/>
        <end position="160"/>
    </location>
</feature>
<dbReference type="SUPFAM" id="SSF46767">
    <property type="entry name" value="Methylated DNA-protein cysteine methyltransferase, C-terminal domain"/>
    <property type="match status" value="1"/>
</dbReference>
<dbReference type="NCBIfam" id="TIGR00589">
    <property type="entry name" value="ogt"/>
    <property type="match status" value="1"/>
</dbReference>
<evidence type="ECO:0000256" key="1">
    <source>
        <dbReference type="ARBA" id="ARBA00001286"/>
    </source>
</evidence>
<dbReference type="AlphaFoldDB" id="A0A345Z2X1"/>
<dbReference type="Gene3D" id="1.10.10.10">
    <property type="entry name" value="Winged helix-like DNA-binding domain superfamily/Winged helix DNA-binding domain"/>
    <property type="match status" value="1"/>
</dbReference>
<evidence type="ECO:0000259" key="7">
    <source>
        <dbReference type="Pfam" id="PF01035"/>
    </source>
</evidence>
<dbReference type="InterPro" id="IPR014048">
    <property type="entry name" value="MethylDNA_cys_MeTrfase_DNA-bd"/>
</dbReference>
<comment type="catalytic activity">
    <reaction evidence="6">
        <text>a 6-O-methyl-2'-deoxyguanosine in DNA + L-cysteinyl-[protein] = S-methyl-L-cysteinyl-[protein] + a 2'-deoxyguanosine in DNA</text>
        <dbReference type="Rhea" id="RHEA:24000"/>
        <dbReference type="Rhea" id="RHEA-COMP:10131"/>
        <dbReference type="Rhea" id="RHEA-COMP:10132"/>
        <dbReference type="Rhea" id="RHEA-COMP:11367"/>
        <dbReference type="Rhea" id="RHEA-COMP:11368"/>
        <dbReference type="ChEBI" id="CHEBI:29950"/>
        <dbReference type="ChEBI" id="CHEBI:82612"/>
        <dbReference type="ChEBI" id="CHEBI:85445"/>
        <dbReference type="ChEBI" id="CHEBI:85448"/>
        <dbReference type="EC" id="2.1.1.63"/>
    </reaction>
</comment>
<keyword evidence="2 8" id="KW-0489">Methyltransferase</keyword>
<dbReference type="GO" id="GO:0003908">
    <property type="term" value="F:methylated-DNA-[protein]-cysteine S-methyltransferase activity"/>
    <property type="evidence" value="ECO:0007669"/>
    <property type="project" value="UniProtKB-EC"/>
</dbReference>
<gene>
    <name evidence="8" type="primary">adaB</name>
    <name evidence="8" type="ORF">SALLE_v1c02740</name>
</gene>
<proteinExistence type="predicted"/>
<dbReference type="PANTHER" id="PTHR10815">
    <property type="entry name" value="METHYLATED-DNA--PROTEIN-CYSTEINE METHYLTRANSFERASE"/>
    <property type="match status" value="1"/>
</dbReference>
<dbReference type="GO" id="GO:0006281">
    <property type="term" value="P:DNA repair"/>
    <property type="evidence" value="ECO:0007669"/>
    <property type="project" value="UniProtKB-KW"/>
</dbReference>
<evidence type="ECO:0000256" key="6">
    <source>
        <dbReference type="ARBA" id="ARBA00049348"/>
    </source>
</evidence>
<keyword evidence="9" id="KW-1185">Reference proteome</keyword>
<dbReference type="GO" id="GO:0032259">
    <property type="term" value="P:methylation"/>
    <property type="evidence" value="ECO:0007669"/>
    <property type="project" value="UniProtKB-KW"/>
</dbReference>
<dbReference type="PROSITE" id="PS00374">
    <property type="entry name" value="MGMT"/>
    <property type="match status" value="1"/>
</dbReference>
<accession>A0A345Z2X1</accession>
<dbReference type="InterPro" id="IPR036388">
    <property type="entry name" value="WH-like_DNA-bd_sf"/>
</dbReference>
<reference evidence="8 9" key="1">
    <citation type="submission" date="2018-07" db="EMBL/GenBank/DDBJ databases">
        <title>Complete genome sequence of Spiroplasma alleghenense PLHS-1 (ATCC 51752).</title>
        <authorList>
            <person name="Chou L."/>
            <person name="Lee T.-Y."/>
            <person name="Tsai Y.-M."/>
            <person name="Kuo C.-H."/>
        </authorList>
    </citation>
    <scope>NUCLEOTIDE SEQUENCE [LARGE SCALE GENOMIC DNA]</scope>
    <source>
        <strain evidence="8 9">PLHS-1</strain>
    </source>
</reference>
<dbReference type="EMBL" id="CP031376">
    <property type="protein sequence ID" value="AXK50950.1"/>
    <property type="molecule type" value="Genomic_DNA"/>
</dbReference>
<dbReference type="PANTHER" id="PTHR10815:SF12">
    <property type="entry name" value="METHYLATED-DNA--PROTEIN-CYSTEINE METHYLTRANSFERASE, INDUCIBLE"/>
    <property type="match status" value="1"/>
</dbReference>
<dbReference type="InterPro" id="IPR001497">
    <property type="entry name" value="MethylDNA_cys_MeTrfase_AS"/>
</dbReference>
<keyword evidence="5" id="KW-0234">DNA repair</keyword>
<dbReference type="Pfam" id="PF01035">
    <property type="entry name" value="DNA_binding_1"/>
    <property type="match status" value="1"/>
</dbReference>
<keyword evidence="4" id="KW-0227">DNA damage</keyword>
<evidence type="ECO:0000313" key="9">
    <source>
        <dbReference type="Proteomes" id="UP000254792"/>
    </source>
</evidence>
<dbReference type="CDD" id="cd06445">
    <property type="entry name" value="ATase"/>
    <property type="match status" value="1"/>
</dbReference>
<evidence type="ECO:0000256" key="4">
    <source>
        <dbReference type="ARBA" id="ARBA00022763"/>
    </source>
</evidence>
<keyword evidence="3 8" id="KW-0808">Transferase</keyword>
<protein>
    <submittedName>
        <fullName evidence="8">Methylated-DNA-[protein]-cysteine S-methyltransferase</fullName>
    </submittedName>
</protein>
<dbReference type="OrthoDB" id="9802228at2"/>
<sequence>MLKKVIHWNNFKYKDHSYLIATIDGKIAYLNTGEDAIDDFNYFAKKHNLDLFEDENLIDLGKSTMSNYFNNKTKLNFEDFYLFGTDFQIKVWRTTFSIPWGVNISYQELGEKIKKPKSARAIGSALGANPILILIPCHRIVAKSRKVNYKSGPGFKIYLQKIENGTNT</sequence>
<evidence type="ECO:0000256" key="3">
    <source>
        <dbReference type="ARBA" id="ARBA00022679"/>
    </source>
</evidence>
<evidence type="ECO:0000313" key="8">
    <source>
        <dbReference type="EMBL" id="AXK50950.1"/>
    </source>
</evidence>
<evidence type="ECO:0000256" key="5">
    <source>
        <dbReference type="ARBA" id="ARBA00023204"/>
    </source>
</evidence>
<organism evidence="8 9">
    <name type="scientific">Spiroplasma alleghenense</name>
    <dbReference type="NCBI Taxonomy" id="216931"/>
    <lineage>
        <taxon>Bacteria</taxon>
        <taxon>Bacillati</taxon>
        <taxon>Mycoplasmatota</taxon>
        <taxon>Mollicutes</taxon>
        <taxon>Entomoplasmatales</taxon>
        <taxon>Spiroplasmataceae</taxon>
        <taxon>Spiroplasma</taxon>
    </lineage>
</organism>